<keyword evidence="15" id="KW-1185">Reference proteome</keyword>
<comment type="catalytic activity">
    <reaction evidence="1">
        <text>Hydrolyzes single-stranded DNA or mismatched double-stranded DNA and polynucleotides, releasing free uracil.</text>
        <dbReference type="EC" id="3.2.2.27"/>
    </reaction>
</comment>
<keyword evidence="10" id="KW-0411">Iron-sulfur</keyword>
<evidence type="ECO:0000256" key="7">
    <source>
        <dbReference type="ARBA" id="ARBA00022763"/>
    </source>
</evidence>
<keyword evidence="9" id="KW-0408">Iron</keyword>
<dbReference type="PANTHER" id="PTHR33693:SF1">
    <property type="entry name" value="TYPE-4 URACIL-DNA GLYCOSYLASE"/>
    <property type="match status" value="1"/>
</dbReference>
<accession>A0ABW3JDF7</accession>
<evidence type="ECO:0000256" key="1">
    <source>
        <dbReference type="ARBA" id="ARBA00001400"/>
    </source>
</evidence>
<reference evidence="15" key="1">
    <citation type="journal article" date="2019" name="Int. J. Syst. Evol. Microbiol.">
        <title>The Global Catalogue of Microorganisms (GCM) 10K type strain sequencing project: providing services to taxonomists for standard genome sequencing and annotation.</title>
        <authorList>
            <consortium name="The Broad Institute Genomics Platform"/>
            <consortium name="The Broad Institute Genome Sequencing Center for Infectious Disease"/>
            <person name="Wu L."/>
            <person name="Ma J."/>
        </authorList>
    </citation>
    <scope>NUCLEOTIDE SEQUENCE [LARGE SCALE GENOMIC DNA]</scope>
    <source>
        <strain evidence="15">CCUG 61697</strain>
    </source>
</reference>
<comment type="caution">
    <text evidence="14">The sequence shown here is derived from an EMBL/GenBank/DDBJ whole genome shotgun (WGS) entry which is preliminary data.</text>
</comment>
<dbReference type="Proteomes" id="UP001597102">
    <property type="component" value="Unassembled WGS sequence"/>
</dbReference>
<dbReference type="RefSeq" id="WP_379091452.1">
    <property type="nucleotide sequence ID" value="NZ_JBHTJO010000002.1"/>
</dbReference>
<name>A0ABW3JDF7_9HYPH</name>
<dbReference type="Gene3D" id="3.40.470.10">
    <property type="entry name" value="Uracil-DNA glycosylase-like domain"/>
    <property type="match status" value="1"/>
</dbReference>
<evidence type="ECO:0000259" key="13">
    <source>
        <dbReference type="SMART" id="SM00986"/>
    </source>
</evidence>
<dbReference type="EMBL" id="JBHTJO010000002">
    <property type="protein sequence ID" value="MFD0988407.1"/>
    <property type="molecule type" value="Genomic_DNA"/>
</dbReference>
<evidence type="ECO:0000313" key="15">
    <source>
        <dbReference type="Proteomes" id="UP001597102"/>
    </source>
</evidence>
<keyword evidence="6" id="KW-0479">Metal-binding</keyword>
<evidence type="ECO:0000256" key="12">
    <source>
        <dbReference type="SAM" id="MobiDB-lite"/>
    </source>
</evidence>
<keyword evidence="5" id="KW-0004">4Fe-4S</keyword>
<keyword evidence="7" id="KW-0227">DNA damage</keyword>
<keyword evidence="11" id="KW-0234">DNA repair</keyword>
<dbReference type="Pfam" id="PF03167">
    <property type="entry name" value="UDG"/>
    <property type="match status" value="1"/>
</dbReference>
<evidence type="ECO:0000256" key="2">
    <source>
        <dbReference type="ARBA" id="ARBA00006521"/>
    </source>
</evidence>
<dbReference type="SMART" id="SM00987">
    <property type="entry name" value="UreE_C"/>
    <property type="match status" value="1"/>
</dbReference>
<dbReference type="NCBIfam" id="TIGR00758">
    <property type="entry name" value="UDG_fam4"/>
    <property type="match status" value="1"/>
</dbReference>
<evidence type="ECO:0000256" key="3">
    <source>
        <dbReference type="ARBA" id="ARBA00012030"/>
    </source>
</evidence>
<feature type="compositionally biased region" description="Basic and acidic residues" evidence="12">
    <location>
        <begin position="67"/>
        <end position="76"/>
    </location>
</feature>
<feature type="domain" description="Uracil-DNA glycosylase-like" evidence="13">
    <location>
        <begin position="135"/>
        <end position="285"/>
    </location>
</feature>
<sequence>MAGHRKEPQSIAGEAAALLDWYAAMGADEAIAETPLDAFEVSAKAQSLARTAPARRPLQRPDFSQAEEPRPARRPEPGPTPKTVKPRPVPPRGKETADMPSPTEIAKTRTLAELRALVEQFDGCPLKRTAKSLCFSRGSESAELMLIGEAPGRDEDLQGKPFVGRAGQLLDKMLAAIGRDEESVYITNTVYWRPPGNRTPTPQEIGACLPFLEHQISLLKPKAIMLLGGAAASTMLQTTQGIMRLRGKWKSYDKAGTPIPVMATLHPAYLLRNSAAKRKAWQDLLMVKQRLADD</sequence>
<dbReference type="InterPro" id="IPR005273">
    <property type="entry name" value="Ura-DNA_glyco_family4"/>
</dbReference>
<evidence type="ECO:0000256" key="8">
    <source>
        <dbReference type="ARBA" id="ARBA00022801"/>
    </source>
</evidence>
<evidence type="ECO:0000256" key="6">
    <source>
        <dbReference type="ARBA" id="ARBA00022723"/>
    </source>
</evidence>
<evidence type="ECO:0000313" key="14">
    <source>
        <dbReference type="EMBL" id="MFD0988407.1"/>
    </source>
</evidence>
<dbReference type="CDD" id="cd10030">
    <property type="entry name" value="UDG-F4_TTUDGA_SPO1dp_like"/>
    <property type="match status" value="1"/>
</dbReference>
<protein>
    <recommendedName>
        <fullName evidence="4">Type-4 uracil-DNA glycosylase</fullName>
        <ecNumber evidence="3">3.2.2.27</ecNumber>
    </recommendedName>
</protein>
<feature type="region of interest" description="Disordered" evidence="12">
    <location>
        <begin position="43"/>
        <end position="104"/>
    </location>
</feature>
<dbReference type="InterPro" id="IPR005122">
    <property type="entry name" value="Uracil-DNA_glycosylase-like"/>
</dbReference>
<dbReference type="SMART" id="SM00986">
    <property type="entry name" value="UDG"/>
    <property type="match status" value="1"/>
</dbReference>
<dbReference type="EC" id="3.2.2.27" evidence="3"/>
<evidence type="ECO:0000256" key="11">
    <source>
        <dbReference type="ARBA" id="ARBA00023204"/>
    </source>
</evidence>
<organism evidence="14 15">
    <name type="scientific">Methyloligella solikamskensis</name>
    <dbReference type="NCBI Taxonomy" id="1177756"/>
    <lineage>
        <taxon>Bacteria</taxon>
        <taxon>Pseudomonadati</taxon>
        <taxon>Pseudomonadota</taxon>
        <taxon>Alphaproteobacteria</taxon>
        <taxon>Hyphomicrobiales</taxon>
        <taxon>Hyphomicrobiaceae</taxon>
        <taxon>Methyloligella</taxon>
    </lineage>
</organism>
<dbReference type="InterPro" id="IPR036895">
    <property type="entry name" value="Uracil-DNA_glycosylase-like_sf"/>
</dbReference>
<evidence type="ECO:0000256" key="10">
    <source>
        <dbReference type="ARBA" id="ARBA00023014"/>
    </source>
</evidence>
<dbReference type="InterPro" id="IPR051536">
    <property type="entry name" value="UDG_Type-4/5"/>
</dbReference>
<comment type="similarity">
    <text evidence="2">Belongs to the uracil-DNA glycosylase (UDG) superfamily. Type 4 (UDGa) family.</text>
</comment>
<dbReference type="SUPFAM" id="SSF52141">
    <property type="entry name" value="Uracil-DNA glycosylase-like"/>
    <property type="match status" value="1"/>
</dbReference>
<gene>
    <name evidence="14" type="ORF">ACFQ2F_15010</name>
</gene>
<evidence type="ECO:0000256" key="5">
    <source>
        <dbReference type="ARBA" id="ARBA00022485"/>
    </source>
</evidence>
<dbReference type="PANTHER" id="PTHR33693">
    <property type="entry name" value="TYPE-5 URACIL-DNA GLYCOSYLASE"/>
    <property type="match status" value="1"/>
</dbReference>
<keyword evidence="8" id="KW-0378">Hydrolase</keyword>
<proteinExistence type="inferred from homology"/>
<evidence type="ECO:0000256" key="4">
    <source>
        <dbReference type="ARBA" id="ARBA00019403"/>
    </source>
</evidence>
<evidence type="ECO:0000256" key="9">
    <source>
        <dbReference type="ARBA" id="ARBA00023004"/>
    </source>
</evidence>